<accession>A0ABS3W340</accession>
<dbReference type="SUPFAM" id="SSF48208">
    <property type="entry name" value="Six-hairpin glycosidases"/>
    <property type="match status" value="1"/>
</dbReference>
<evidence type="ECO:0000313" key="2">
    <source>
        <dbReference type="Proteomes" id="UP000670947"/>
    </source>
</evidence>
<name>A0ABS3W340_9BACL</name>
<dbReference type="InterPro" id="IPR008928">
    <property type="entry name" value="6-hairpin_glycosidase_sf"/>
</dbReference>
<comment type="caution">
    <text evidence="1">The sequence shown here is derived from an EMBL/GenBank/DDBJ whole genome shotgun (WGS) entry which is preliminary data.</text>
</comment>
<organism evidence="1 2">
    <name type="scientific">Paenibacillus artemisiicola</name>
    <dbReference type="NCBI Taxonomy" id="1172618"/>
    <lineage>
        <taxon>Bacteria</taxon>
        <taxon>Bacillati</taxon>
        <taxon>Bacillota</taxon>
        <taxon>Bacilli</taxon>
        <taxon>Bacillales</taxon>
        <taxon>Paenibacillaceae</taxon>
        <taxon>Paenibacillus</taxon>
    </lineage>
</organism>
<evidence type="ECO:0000313" key="1">
    <source>
        <dbReference type="EMBL" id="MBO7742711.1"/>
    </source>
</evidence>
<dbReference type="Proteomes" id="UP000670947">
    <property type="component" value="Unassembled WGS sequence"/>
</dbReference>
<gene>
    <name evidence="1" type="ORF">I8J29_00790</name>
</gene>
<dbReference type="EMBL" id="JAGGDJ010000001">
    <property type="protein sequence ID" value="MBO7742711.1"/>
    <property type="molecule type" value="Genomic_DNA"/>
</dbReference>
<protein>
    <submittedName>
        <fullName evidence="1">Uncharacterized protein</fullName>
    </submittedName>
</protein>
<keyword evidence="2" id="KW-1185">Reference proteome</keyword>
<proteinExistence type="predicted"/>
<reference evidence="1 2" key="1">
    <citation type="submission" date="2021-03" db="EMBL/GenBank/DDBJ databases">
        <title>Paenibacillus artemisicola MWE-103 whole genome sequence.</title>
        <authorList>
            <person name="Ham Y.J."/>
        </authorList>
    </citation>
    <scope>NUCLEOTIDE SEQUENCE [LARGE SCALE GENOMIC DNA]</scope>
    <source>
        <strain evidence="1 2">MWE-103</strain>
    </source>
</reference>
<sequence>MSNETTRVPLDGALAAFIASMEAASLGGVRPAVDATRAGVGRVNVKLRFELPEPVRQDDWRIDIAPAFAPTFHWAPHLTPTDRHIIDQHGFRSPALIVHDADRWLAVVPDLDLLLAGSPVRWYMDLNARDNRLTLGMSRYRVAEHVLYEREAGAAYPAGTVEFGFFVLTGEGPDYARNPWRPVLDLLWSGWGGPLFRAGEPLGRPLEPYVDHAYRWAFEDWKDAVWQQFELDGRTVGAPVFIVNVTQSPNYPGPVNEREFRSIWNQAWFSSLRSAQGLYRYGLETGNREHLERARLMKELALSAPRREGFFPAVIAAEMEQIDAGGRTVSRAKGWETAYWGNSNRNPVTRSAKEAPYHILDMSFTALLMLRWHEELEPDERLLAYAERYGEALLRLQDGKGFFPAWLDAATLQPLPVLAESPETSMSVTFLLKLYELTGSDAYRTAALKAMDAVAEEIVPVGRWEDFETYWSCSGYGSDTLLGRKAERNDMFKQCNFSMFWTAEALLACHRTTGEDRYLRLGERCLDELLMTQASWQPPYIHVNALGGFGVMNADGEWNDARQSLFAELILDYGQLLGRQEYVERGLAALRCAFVMMYCPENPRTKAQWEKAHPFFGERDYGFMMENYGHGGVADENGEGIGEFTIFDWGNGAAAEGFLRVKAHRRALLEKYGLTEPSAEGAPL</sequence>
<dbReference type="RefSeq" id="WP_208845685.1">
    <property type="nucleotide sequence ID" value="NZ_JAGGDJ010000001.1"/>
</dbReference>